<proteinExistence type="inferred from homology"/>
<name>A0A1T5GJ69_9SPHN</name>
<comment type="cofactor">
    <cofactor evidence="1 7">
        <name>(R)-lipoate</name>
        <dbReference type="ChEBI" id="CHEBI:83088"/>
    </cofactor>
</comment>
<protein>
    <recommendedName>
        <fullName evidence="7">Dihydrolipoamide acetyltransferase component of pyruvate dehydrogenase complex</fullName>
        <ecNumber evidence="7">2.3.1.-</ecNumber>
    </recommendedName>
</protein>
<dbReference type="EC" id="2.3.1.-" evidence="7"/>
<feature type="domain" description="Lipoyl-binding" evidence="9">
    <location>
        <begin position="3"/>
        <end position="77"/>
    </location>
</feature>
<keyword evidence="12" id="KW-1185">Reference proteome</keyword>
<dbReference type="PROSITE" id="PS50968">
    <property type="entry name" value="BIOTINYL_LIPOYL"/>
    <property type="match status" value="1"/>
</dbReference>
<feature type="compositionally biased region" description="Low complexity" evidence="8">
    <location>
        <begin position="82"/>
        <end position="119"/>
    </location>
</feature>
<dbReference type="EMBL" id="FUYM01000015">
    <property type="protein sequence ID" value="SKC08439.1"/>
    <property type="molecule type" value="Genomic_DNA"/>
</dbReference>
<feature type="region of interest" description="Disordered" evidence="8">
    <location>
        <begin position="166"/>
        <end position="193"/>
    </location>
</feature>
<dbReference type="STRING" id="439228.SAMN06295920_11548"/>
<organism evidence="11 12">
    <name type="scientific">Rhizorhabdus histidinilytica</name>
    <dbReference type="NCBI Taxonomy" id="439228"/>
    <lineage>
        <taxon>Bacteria</taxon>
        <taxon>Pseudomonadati</taxon>
        <taxon>Pseudomonadota</taxon>
        <taxon>Alphaproteobacteria</taxon>
        <taxon>Sphingomonadales</taxon>
        <taxon>Sphingomonadaceae</taxon>
        <taxon>Rhizorhabdus</taxon>
    </lineage>
</organism>
<comment type="similarity">
    <text evidence="2 7">Belongs to the 2-oxoacid dehydrogenase family.</text>
</comment>
<reference evidence="12" key="1">
    <citation type="submission" date="2017-02" db="EMBL/GenBank/DDBJ databases">
        <authorList>
            <person name="Varghese N."/>
            <person name="Submissions S."/>
        </authorList>
    </citation>
    <scope>NUCLEOTIDE SEQUENCE [LARGE SCALE GENOMIC DNA]</scope>
    <source>
        <strain evidence="12">UM2</strain>
    </source>
</reference>
<dbReference type="InterPro" id="IPR004167">
    <property type="entry name" value="PSBD"/>
</dbReference>
<evidence type="ECO:0000313" key="11">
    <source>
        <dbReference type="EMBL" id="SKC08439.1"/>
    </source>
</evidence>
<dbReference type="SUPFAM" id="SSF52777">
    <property type="entry name" value="CoA-dependent acyltransferases"/>
    <property type="match status" value="1"/>
</dbReference>
<dbReference type="InterPro" id="IPR011053">
    <property type="entry name" value="Single_hybrid_motif"/>
</dbReference>
<keyword evidence="6 7" id="KW-0012">Acyltransferase</keyword>
<dbReference type="InterPro" id="IPR001078">
    <property type="entry name" value="2-oxoacid_DH_actylTfrase"/>
</dbReference>
<evidence type="ECO:0000256" key="2">
    <source>
        <dbReference type="ARBA" id="ARBA00007317"/>
    </source>
</evidence>
<evidence type="ECO:0000256" key="6">
    <source>
        <dbReference type="ARBA" id="ARBA00023315"/>
    </source>
</evidence>
<gene>
    <name evidence="11" type="ORF">SAMN06295920_11548</name>
</gene>
<evidence type="ECO:0000256" key="3">
    <source>
        <dbReference type="ARBA" id="ARBA00011484"/>
    </source>
</evidence>
<evidence type="ECO:0000256" key="7">
    <source>
        <dbReference type="RuleBase" id="RU003423"/>
    </source>
</evidence>
<dbReference type="RefSeq" id="WP_079650727.1">
    <property type="nucleotide sequence ID" value="NZ_FUYM01000015.1"/>
</dbReference>
<keyword evidence="4 7" id="KW-0808">Transferase</keyword>
<dbReference type="CDD" id="cd06849">
    <property type="entry name" value="lipoyl_domain"/>
    <property type="match status" value="1"/>
</dbReference>
<sequence length="422" mass="44202">MGYIDIFVPAEQEGTKAIVRSWLRNVGDRVEENDPLVELETDKVTQEVPAPAAGVIAEILLASDAEAEPGALLGRLKVGDEAASGATPPAASGDAGAEPGEAGFAPAPASSPAPAASGDRSMALALSPAVRRAVRAHDIDPATITGTGKAGRITRADVDKAVADRAAAPAPKPAPASAPVAAREEAPASAGGVRSIPHDRMRLAIAQNMLNSVTVAPHVTAMFECDFTAIMAHRRKHKAAFAAEGANLTFTAYFIAACVAAMKTAPAINSRWYDDRLDIFDDVNIGIGTALGDKGLVVPVVSRCQELSLLGIAKRLTEMVERARANKLTPADMRGGTFTISNHGVSGSLFASPIIINQPQSAILGIGKTEKRVVVREVDGVDTIQIRPLAYVSLTIDHRVVDGHQTNGWLSTFVETLENWPL</sequence>
<dbReference type="InterPro" id="IPR036625">
    <property type="entry name" value="E3-bd_dom_sf"/>
</dbReference>
<dbReference type="InterPro" id="IPR003016">
    <property type="entry name" value="2-oxoA_DH_lipoyl-BS"/>
</dbReference>
<comment type="subunit">
    <text evidence="3">Forms a 24-polypeptide structural core with octahedral symmetry.</text>
</comment>
<accession>A0A1T5GJ69</accession>
<dbReference type="OrthoDB" id="9805770at2"/>
<dbReference type="GO" id="GO:0016407">
    <property type="term" value="F:acetyltransferase activity"/>
    <property type="evidence" value="ECO:0007669"/>
    <property type="project" value="TreeGrafter"/>
</dbReference>
<evidence type="ECO:0000256" key="4">
    <source>
        <dbReference type="ARBA" id="ARBA00022679"/>
    </source>
</evidence>
<dbReference type="PROSITE" id="PS00189">
    <property type="entry name" value="LIPOYL"/>
    <property type="match status" value="1"/>
</dbReference>
<evidence type="ECO:0000259" key="9">
    <source>
        <dbReference type="PROSITE" id="PS50968"/>
    </source>
</evidence>
<dbReference type="Proteomes" id="UP000189818">
    <property type="component" value="Unassembled WGS sequence"/>
</dbReference>
<dbReference type="SUPFAM" id="SSF47005">
    <property type="entry name" value="Peripheral subunit-binding domain of 2-oxo acid dehydrogenase complex"/>
    <property type="match status" value="1"/>
</dbReference>
<dbReference type="PROSITE" id="PS51826">
    <property type="entry name" value="PSBD"/>
    <property type="match status" value="1"/>
</dbReference>
<evidence type="ECO:0000259" key="10">
    <source>
        <dbReference type="PROSITE" id="PS51826"/>
    </source>
</evidence>
<dbReference type="InterPro" id="IPR050743">
    <property type="entry name" value="2-oxoacid_DH_E2_comp"/>
</dbReference>
<evidence type="ECO:0000256" key="1">
    <source>
        <dbReference type="ARBA" id="ARBA00001938"/>
    </source>
</evidence>
<dbReference type="PANTHER" id="PTHR43178">
    <property type="entry name" value="DIHYDROLIPOAMIDE ACETYLTRANSFERASE COMPONENT OF PYRUVATE DEHYDROGENASE COMPLEX"/>
    <property type="match status" value="1"/>
</dbReference>
<dbReference type="Gene3D" id="3.30.559.10">
    <property type="entry name" value="Chloramphenicol acetyltransferase-like domain"/>
    <property type="match status" value="1"/>
</dbReference>
<keyword evidence="5 7" id="KW-0450">Lipoyl</keyword>
<dbReference type="Pfam" id="PF00198">
    <property type="entry name" value="2-oxoacid_dh"/>
    <property type="match status" value="1"/>
</dbReference>
<dbReference type="InterPro" id="IPR000089">
    <property type="entry name" value="Biotin_lipoyl"/>
</dbReference>
<evidence type="ECO:0000256" key="8">
    <source>
        <dbReference type="SAM" id="MobiDB-lite"/>
    </source>
</evidence>
<dbReference type="Pfam" id="PF02817">
    <property type="entry name" value="E3_binding"/>
    <property type="match status" value="1"/>
</dbReference>
<dbReference type="InterPro" id="IPR023213">
    <property type="entry name" value="CAT-like_dom_sf"/>
</dbReference>
<dbReference type="GO" id="GO:0005737">
    <property type="term" value="C:cytoplasm"/>
    <property type="evidence" value="ECO:0007669"/>
    <property type="project" value="TreeGrafter"/>
</dbReference>
<dbReference type="GO" id="GO:0031405">
    <property type="term" value="F:lipoic acid binding"/>
    <property type="evidence" value="ECO:0007669"/>
    <property type="project" value="TreeGrafter"/>
</dbReference>
<feature type="domain" description="Peripheral subunit-binding (PSBD)" evidence="10">
    <location>
        <begin position="125"/>
        <end position="162"/>
    </location>
</feature>
<dbReference type="Gene3D" id="2.40.50.100">
    <property type="match status" value="1"/>
</dbReference>
<feature type="region of interest" description="Disordered" evidence="8">
    <location>
        <begin position="82"/>
        <end position="120"/>
    </location>
</feature>
<dbReference type="Pfam" id="PF00364">
    <property type="entry name" value="Biotin_lipoyl"/>
    <property type="match status" value="1"/>
</dbReference>
<evidence type="ECO:0000313" key="12">
    <source>
        <dbReference type="Proteomes" id="UP000189818"/>
    </source>
</evidence>
<dbReference type="AlphaFoldDB" id="A0A1T5GJ69"/>
<dbReference type="Gene3D" id="4.10.320.10">
    <property type="entry name" value="E3-binding domain"/>
    <property type="match status" value="1"/>
</dbReference>
<evidence type="ECO:0000256" key="5">
    <source>
        <dbReference type="ARBA" id="ARBA00022823"/>
    </source>
</evidence>
<dbReference type="PANTHER" id="PTHR43178:SF5">
    <property type="entry name" value="LIPOAMIDE ACYLTRANSFERASE COMPONENT OF BRANCHED-CHAIN ALPHA-KETO ACID DEHYDROGENASE COMPLEX, MITOCHONDRIAL"/>
    <property type="match status" value="1"/>
</dbReference>
<dbReference type="SUPFAM" id="SSF51230">
    <property type="entry name" value="Single hybrid motif"/>
    <property type="match status" value="1"/>
</dbReference>